<evidence type="ECO:0000256" key="3">
    <source>
        <dbReference type="ARBA" id="ARBA00022475"/>
    </source>
</evidence>
<evidence type="ECO:0000256" key="4">
    <source>
        <dbReference type="ARBA" id="ARBA00022692"/>
    </source>
</evidence>
<feature type="transmembrane region" description="Helical" evidence="8">
    <location>
        <begin position="143"/>
        <end position="160"/>
    </location>
</feature>
<evidence type="ECO:0000256" key="8">
    <source>
        <dbReference type="SAM" id="Phobius"/>
    </source>
</evidence>
<keyword evidence="10" id="KW-1185">Reference proteome</keyword>
<feature type="transmembrane region" description="Helical" evidence="8">
    <location>
        <begin position="75"/>
        <end position="95"/>
    </location>
</feature>
<accession>A0ABN2S360</accession>
<comment type="subcellular location">
    <subcellularLocation>
        <location evidence="1">Cell membrane</location>
        <topology evidence="1">Multi-pass membrane protein</topology>
    </subcellularLocation>
</comment>
<dbReference type="Proteomes" id="UP001501585">
    <property type="component" value="Unassembled WGS sequence"/>
</dbReference>
<evidence type="ECO:0000256" key="2">
    <source>
        <dbReference type="ARBA" id="ARBA00007543"/>
    </source>
</evidence>
<keyword evidence="3" id="KW-1003">Cell membrane</keyword>
<evidence type="ECO:0000256" key="5">
    <source>
        <dbReference type="ARBA" id="ARBA00022989"/>
    </source>
</evidence>
<gene>
    <name evidence="9" type="ORF">GCM10009799_00900</name>
</gene>
<dbReference type="PANTHER" id="PTHR43141:SF4">
    <property type="entry name" value="CYTOCHROME BD2 SUBUNIT II"/>
    <property type="match status" value="1"/>
</dbReference>
<evidence type="ECO:0000256" key="6">
    <source>
        <dbReference type="ARBA" id="ARBA00023136"/>
    </source>
</evidence>
<comment type="caution">
    <text evidence="9">The sequence shown here is derived from an EMBL/GenBank/DDBJ whole genome shotgun (WGS) entry which is preliminary data.</text>
</comment>
<evidence type="ECO:0000256" key="1">
    <source>
        <dbReference type="ARBA" id="ARBA00004651"/>
    </source>
</evidence>
<dbReference type="Pfam" id="PF02322">
    <property type="entry name" value="Cyt_bd_oxida_II"/>
    <property type="match status" value="1"/>
</dbReference>
<evidence type="ECO:0000313" key="9">
    <source>
        <dbReference type="EMBL" id="GAA1979589.1"/>
    </source>
</evidence>
<feature type="transmembrane region" description="Helical" evidence="8">
    <location>
        <begin position="43"/>
        <end position="69"/>
    </location>
</feature>
<dbReference type="PANTHER" id="PTHR43141">
    <property type="entry name" value="CYTOCHROME BD2 SUBUNIT II"/>
    <property type="match status" value="1"/>
</dbReference>
<dbReference type="InterPro" id="IPR003317">
    <property type="entry name" value="Cyt-d_oxidase_su2"/>
</dbReference>
<keyword evidence="4 8" id="KW-0812">Transmembrane</keyword>
<keyword evidence="5 8" id="KW-1133">Transmembrane helix</keyword>
<feature type="transmembrane region" description="Helical" evidence="8">
    <location>
        <begin position="6"/>
        <end position="31"/>
    </location>
</feature>
<proteinExistence type="inferred from homology"/>
<name>A0ABN2S360_9ACTN</name>
<feature type="transmembrane region" description="Helical" evidence="8">
    <location>
        <begin position="197"/>
        <end position="216"/>
    </location>
</feature>
<protein>
    <submittedName>
        <fullName evidence="9">Uncharacterized protein</fullName>
    </submittedName>
</protein>
<feature type="transmembrane region" description="Helical" evidence="8">
    <location>
        <begin position="222"/>
        <end position="241"/>
    </location>
</feature>
<comment type="similarity">
    <text evidence="2">Belongs to the cytochrome ubiquinol oxidase subunit 2 family.</text>
</comment>
<feature type="region of interest" description="Disordered" evidence="7">
    <location>
        <begin position="256"/>
        <end position="310"/>
    </location>
</feature>
<reference evidence="9 10" key="1">
    <citation type="journal article" date="2019" name="Int. J. Syst. Evol. Microbiol.">
        <title>The Global Catalogue of Microorganisms (GCM) 10K type strain sequencing project: providing services to taxonomists for standard genome sequencing and annotation.</title>
        <authorList>
            <consortium name="The Broad Institute Genomics Platform"/>
            <consortium name="The Broad Institute Genome Sequencing Center for Infectious Disease"/>
            <person name="Wu L."/>
            <person name="Ma J."/>
        </authorList>
    </citation>
    <scope>NUCLEOTIDE SEQUENCE [LARGE SCALE GENOMIC DNA]</scope>
    <source>
        <strain evidence="9 10">JCM 15313</strain>
    </source>
</reference>
<feature type="transmembrane region" description="Helical" evidence="8">
    <location>
        <begin position="116"/>
        <end position="137"/>
    </location>
</feature>
<organism evidence="9 10">
    <name type="scientific">Nocardiopsis rhodophaea</name>
    <dbReference type="NCBI Taxonomy" id="280238"/>
    <lineage>
        <taxon>Bacteria</taxon>
        <taxon>Bacillati</taxon>
        <taxon>Actinomycetota</taxon>
        <taxon>Actinomycetes</taxon>
        <taxon>Streptosporangiales</taxon>
        <taxon>Nocardiopsidaceae</taxon>
        <taxon>Nocardiopsis</taxon>
    </lineage>
</organism>
<evidence type="ECO:0000256" key="7">
    <source>
        <dbReference type="SAM" id="MobiDB-lite"/>
    </source>
</evidence>
<sequence length="355" mass="36358">METFPVLLLSGLVVGYFVLAGCDIGLGMLMPHLARTPAERRRLVAAIAPYFLGTEVWLVGAFGVVSGLFPALKGVLFEGVLWVVFAALLAAWLIRDTGLWLRARVDTSAWRSACDTAIVAGSWVLATMWGLVVGGLLAGGSPLSPFGLACAVTVTLLFLLRGAAFGAERLVPHGVNATGGAPSADAAARLTRLLSRFGVGTMVATAAVALVPGTGLAVDRPLALAAVAAVLAGALAASIGLSGPHLSRHTSTVAIGRPAAPRGRTPVAAPQPAARHAAADRHDDPAPAAADARGADRPLPGASPTSAGARVLRVPCSAGVRRPVTVPPGRRPFRIAEHGDLDRRVHRTYPFGAAP</sequence>
<keyword evidence="6 8" id="KW-0472">Membrane</keyword>
<evidence type="ECO:0000313" key="10">
    <source>
        <dbReference type="Proteomes" id="UP001501585"/>
    </source>
</evidence>
<dbReference type="EMBL" id="BAAAPC010000001">
    <property type="protein sequence ID" value="GAA1979589.1"/>
    <property type="molecule type" value="Genomic_DNA"/>
</dbReference>